<evidence type="ECO:0000256" key="5">
    <source>
        <dbReference type="ARBA" id="ARBA00023136"/>
    </source>
</evidence>
<dbReference type="InterPro" id="IPR050352">
    <property type="entry name" value="ABCG_transporters"/>
</dbReference>
<protein>
    <submittedName>
        <fullName evidence="6">Uncharacterized protein</fullName>
    </submittedName>
</protein>
<evidence type="ECO:0000256" key="1">
    <source>
        <dbReference type="ARBA" id="ARBA00004141"/>
    </source>
</evidence>
<dbReference type="AlphaFoldDB" id="A0A9D5CA66"/>
<dbReference type="OrthoDB" id="1739346at2759"/>
<gene>
    <name evidence="6" type="ORF">J5N97_022116</name>
</gene>
<dbReference type="GO" id="GO:0042626">
    <property type="term" value="F:ATPase-coupled transmembrane transporter activity"/>
    <property type="evidence" value="ECO:0007669"/>
    <property type="project" value="TreeGrafter"/>
</dbReference>
<dbReference type="EMBL" id="JAGGNH010000006">
    <property type="protein sequence ID" value="KAJ0969239.1"/>
    <property type="molecule type" value="Genomic_DNA"/>
</dbReference>
<dbReference type="Proteomes" id="UP001085076">
    <property type="component" value="Miscellaneous, Linkage group lg06"/>
</dbReference>
<keyword evidence="5" id="KW-0472">Membrane</keyword>
<keyword evidence="2" id="KW-0813">Transport</keyword>
<accession>A0A9D5CA66</accession>
<keyword evidence="7" id="KW-1185">Reference proteome</keyword>
<evidence type="ECO:0000256" key="2">
    <source>
        <dbReference type="ARBA" id="ARBA00022448"/>
    </source>
</evidence>
<keyword evidence="4" id="KW-1133">Transmembrane helix</keyword>
<dbReference type="PANTHER" id="PTHR48041:SF111">
    <property type="entry name" value="ABC TRANSPORTER G FAMILY MEMBER 14"/>
    <property type="match status" value="1"/>
</dbReference>
<evidence type="ECO:0000256" key="4">
    <source>
        <dbReference type="ARBA" id="ARBA00022989"/>
    </source>
</evidence>
<proteinExistence type="predicted"/>
<evidence type="ECO:0000256" key="3">
    <source>
        <dbReference type="ARBA" id="ARBA00022692"/>
    </source>
</evidence>
<reference evidence="6" key="1">
    <citation type="submission" date="2021-03" db="EMBL/GenBank/DDBJ databases">
        <authorList>
            <person name="Li Z."/>
            <person name="Yang C."/>
        </authorList>
    </citation>
    <scope>NUCLEOTIDE SEQUENCE</scope>
    <source>
        <strain evidence="6">Dzin_1.0</strain>
        <tissue evidence="6">Leaf</tissue>
    </source>
</reference>
<comment type="subcellular location">
    <subcellularLocation>
        <location evidence="1">Membrane</location>
        <topology evidence="1">Multi-pass membrane protein</topology>
    </subcellularLocation>
</comment>
<reference evidence="6" key="2">
    <citation type="journal article" date="2022" name="Hortic Res">
        <title>The genome of Dioscorea zingiberensis sheds light on the biosynthesis, origin and evolution of the medicinally important diosgenin saponins.</title>
        <authorList>
            <person name="Li Y."/>
            <person name="Tan C."/>
            <person name="Li Z."/>
            <person name="Guo J."/>
            <person name="Li S."/>
            <person name="Chen X."/>
            <person name="Wang C."/>
            <person name="Dai X."/>
            <person name="Yang H."/>
            <person name="Song W."/>
            <person name="Hou L."/>
            <person name="Xu J."/>
            <person name="Tong Z."/>
            <person name="Xu A."/>
            <person name="Yuan X."/>
            <person name="Wang W."/>
            <person name="Yang Q."/>
            <person name="Chen L."/>
            <person name="Sun Z."/>
            <person name="Wang K."/>
            <person name="Pan B."/>
            <person name="Chen J."/>
            <person name="Bao Y."/>
            <person name="Liu F."/>
            <person name="Qi X."/>
            <person name="Gang D.R."/>
            <person name="Wen J."/>
            <person name="Li J."/>
        </authorList>
    </citation>
    <scope>NUCLEOTIDE SEQUENCE</scope>
    <source>
        <strain evidence="6">Dzin_1.0</strain>
    </source>
</reference>
<keyword evidence="3" id="KW-0812">Transmembrane</keyword>
<evidence type="ECO:0000313" key="6">
    <source>
        <dbReference type="EMBL" id="KAJ0969239.1"/>
    </source>
</evidence>
<organism evidence="6 7">
    <name type="scientific">Dioscorea zingiberensis</name>
    <dbReference type="NCBI Taxonomy" id="325984"/>
    <lineage>
        <taxon>Eukaryota</taxon>
        <taxon>Viridiplantae</taxon>
        <taxon>Streptophyta</taxon>
        <taxon>Embryophyta</taxon>
        <taxon>Tracheophyta</taxon>
        <taxon>Spermatophyta</taxon>
        <taxon>Magnoliopsida</taxon>
        <taxon>Liliopsida</taxon>
        <taxon>Dioscoreales</taxon>
        <taxon>Dioscoreaceae</taxon>
        <taxon>Dioscorea</taxon>
    </lineage>
</organism>
<sequence length="108" mass="11960">MEVTLVVESSESPEPRDDVLYPHLIVRETLVFSALLRLVRTMTQAKKVAEAERLIGELGLEKCTDSIMGSVRGSEAMDYFAGAGFSSRFPVNPADFMLDLAWTAVIKH</sequence>
<name>A0A9D5CA66_9LILI</name>
<evidence type="ECO:0000313" key="7">
    <source>
        <dbReference type="Proteomes" id="UP001085076"/>
    </source>
</evidence>
<comment type="caution">
    <text evidence="6">The sequence shown here is derived from an EMBL/GenBank/DDBJ whole genome shotgun (WGS) entry which is preliminary data.</text>
</comment>
<dbReference type="PANTHER" id="PTHR48041">
    <property type="entry name" value="ABC TRANSPORTER G FAMILY MEMBER 28"/>
    <property type="match status" value="1"/>
</dbReference>
<dbReference type="GO" id="GO:0005886">
    <property type="term" value="C:plasma membrane"/>
    <property type="evidence" value="ECO:0007669"/>
    <property type="project" value="TreeGrafter"/>
</dbReference>